<dbReference type="Proteomes" id="UP001178508">
    <property type="component" value="Chromosome 20"/>
</dbReference>
<sequence>MREKGFEKPWQILRSKWKMLKQRYLAERRIQSKSGAGGKITIKFKFFDAMDSILGHRPIVQAMSSVINSMDAEANADTEEPIRETSTDSEASFDVLPMSSDGSEVPDVPEVGESSQAQPPIAPQEAWRRPKKRRASTSSVHMSMIREQAEQDQASLTAITDVLNRVVNCFERATAAAERHARSLEVLAEARLPFPQQPPAVSIPYLQEQQPLVYHHQPTTSYQQQQPPPTSYHHQQQQQPPSPSSPENPCSYNTYHSL</sequence>
<feature type="region of interest" description="Disordered" evidence="1">
    <location>
        <begin position="73"/>
        <end position="135"/>
    </location>
</feature>
<evidence type="ECO:0000313" key="3">
    <source>
        <dbReference type="Proteomes" id="UP001178508"/>
    </source>
</evidence>
<name>A0AAV1H8P4_XYRNO</name>
<protein>
    <submittedName>
        <fullName evidence="2">Uncharacterized protein LOC112141916</fullName>
    </submittedName>
</protein>
<evidence type="ECO:0000313" key="2">
    <source>
        <dbReference type="EMBL" id="CAJ1081955.1"/>
    </source>
</evidence>
<dbReference type="EMBL" id="OY660883">
    <property type="protein sequence ID" value="CAJ1081955.1"/>
    <property type="molecule type" value="Genomic_DNA"/>
</dbReference>
<proteinExistence type="predicted"/>
<gene>
    <name evidence="2" type="ORF">XNOV1_A022900</name>
</gene>
<organism evidence="2 3">
    <name type="scientific">Xyrichtys novacula</name>
    <name type="common">Pearly razorfish</name>
    <name type="synonym">Hemipteronotus novacula</name>
    <dbReference type="NCBI Taxonomy" id="13765"/>
    <lineage>
        <taxon>Eukaryota</taxon>
        <taxon>Metazoa</taxon>
        <taxon>Chordata</taxon>
        <taxon>Craniata</taxon>
        <taxon>Vertebrata</taxon>
        <taxon>Euteleostomi</taxon>
        <taxon>Actinopterygii</taxon>
        <taxon>Neopterygii</taxon>
        <taxon>Teleostei</taxon>
        <taxon>Neoteleostei</taxon>
        <taxon>Acanthomorphata</taxon>
        <taxon>Eupercaria</taxon>
        <taxon>Labriformes</taxon>
        <taxon>Labridae</taxon>
        <taxon>Xyrichtys</taxon>
    </lineage>
</organism>
<feature type="compositionally biased region" description="Low complexity" evidence="1">
    <location>
        <begin position="217"/>
        <end position="239"/>
    </location>
</feature>
<feature type="region of interest" description="Disordered" evidence="1">
    <location>
        <begin position="217"/>
        <end position="258"/>
    </location>
</feature>
<feature type="compositionally biased region" description="Polar residues" evidence="1">
    <location>
        <begin position="247"/>
        <end position="258"/>
    </location>
</feature>
<keyword evidence="3" id="KW-1185">Reference proteome</keyword>
<accession>A0AAV1H8P4</accession>
<dbReference type="AlphaFoldDB" id="A0AAV1H8P4"/>
<reference evidence="2" key="1">
    <citation type="submission" date="2023-08" db="EMBL/GenBank/DDBJ databases">
        <authorList>
            <person name="Alioto T."/>
            <person name="Alioto T."/>
            <person name="Gomez Garrido J."/>
        </authorList>
    </citation>
    <scope>NUCLEOTIDE SEQUENCE</scope>
</reference>
<evidence type="ECO:0000256" key="1">
    <source>
        <dbReference type="SAM" id="MobiDB-lite"/>
    </source>
</evidence>